<reference evidence="1 2" key="1">
    <citation type="submission" date="2020-04" db="EMBL/GenBank/DDBJ databases">
        <title>Pseudoalteromonas caenipelagi sp. nov., isolated from a tidal flat.</title>
        <authorList>
            <person name="Park S."/>
            <person name="Yoon J.-H."/>
        </authorList>
    </citation>
    <scope>NUCLEOTIDE SEQUENCE [LARGE SCALE GENOMIC DNA]</scope>
    <source>
        <strain evidence="1 2">JBTF-M23</strain>
    </source>
</reference>
<protein>
    <submittedName>
        <fullName evidence="1">Uncharacterized protein</fullName>
    </submittedName>
</protein>
<organism evidence="1 2">
    <name type="scientific">Pseudoalteromonas caenipelagi</name>
    <dbReference type="NCBI Taxonomy" id="2726988"/>
    <lineage>
        <taxon>Bacteria</taxon>
        <taxon>Pseudomonadati</taxon>
        <taxon>Pseudomonadota</taxon>
        <taxon>Gammaproteobacteria</taxon>
        <taxon>Alteromonadales</taxon>
        <taxon>Pseudoalteromonadaceae</taxon>
        <taxon>Pseudoalteromonas</taxon>
    </lineage>
</organism>
<accession>A0A849VC34</accession>
<comment type="caution">
    <text evidence="1">The sequence shown here is derived from an EMBL/GenBank/DDBJ whole genome shotgun (WGS) entry which is preliminary data.</text>
</comment>
<gene>
    <name evidence="1" type="ORF">HG263_10305</name>
</gene>
<dbReference type="Proteomes" id="UP000586305">
    <property type="component" value="Unassembled WGS sequence"/>
</dbReference>
<evidence type="ECO:0000313" key="2">
    <source>
        <dbReference type="Proteomes" id="UP000586305"/>
    </source>
</evidence>
<dbReference type="RefSeq" id="WP_171625989.1">
    <property type="nucleotide sequence ID" value="NZ_JABBPG010000003.1"/>
</dbReference>
<sequence length="97" mass="10800">MPKHLLLIILITPMLFNNQLEAKEVVKQQSKIDAKLARIKAKMSVRSRDTRRDKVIKGNKAKDGSCNVNVGSQENNGVAVNTQINMVAKDVIVICEK</sequence>
<proteinExistence type="predicted"/>
<evidence type="ECO:0000313" key="1">
    <source>
        <dbReference type="EMBL" id="NOU50922.1"/>
    </source>
</evidence>
<name>A0A849VC34_9GAMM</name>
<dbReference type="AlphaFoldDB" id="A0A849VC34"/>
<dbReference type="EMBL" id="JABBPG010000003">
    <property type="protein sequence ID" value="NOU50922.1"/>
    <property type="molecule type" value="Genomic_DNA"/>
</dbReference>
<keyword evidence="2" id="KW-1185">Reference proteome</keyword>